<evidence type="ECO:0000313" key="24">
    <source>
        <dbReference type="Ensembl" id="ENSCHIP00010041817.1"/>
    </source>
</evidence>
<evidence type="ECO:0000256" key="7">
    <source>
        <dbReference type="ARBA" id="ARBA00018448"/>
    </source>
</evidence>
<dbReference type="PANTHER" id="PTHR11733">
    <property type="entry name" value="ZINC METALLOPROTEASE FAMILY M13 NEPRILYSIN-RELATED"/>
    <property type="match status" value="1"/>
</dbReference>
<dbReference type="InterPro" id="IPR008753">
    <property type="entry name" value="Peptidase_M13_N"/>
</dbReference>
<keyword evidence="8" id="KW-1003">Cell membrane</keyword>
<dbReference type="InterPro" id="IPR024079">
    <property type="entry name" value="MetalloPept_cat_dom_sf"/>
</dbReference>
<evidence type="ECO:0000256" key="19">
    <source>
        <dbReference type="ARBA" id="ARBA00023180"/>
    </source>
</evidence>
<feature type="domain" description="Peptidase M13 N-terminal" evidence="23">
    <location>
        <begin position="254"/>
        <end position="506"/>
    </location>
</feature>
<dbReference type="AlphaFoldDB" id="A0A8C2SCF2"/>
<evidence type="ECO:0000256" key="13">
    <source>
        <dbReference type="ARBA" id="ARBA00022833"/>
    </source>
</evidence>
<dbReference type="InterPro" id="IPR000718">
    <property type="entry name" value="Peptidase_M13"/>
</dbReference>
<comment type="catalytic activity">
    <reaction evidence="1">
        <text>Hydrolysis of the 21-Trp-|-Val-22 bond in big endothelin to form endothelin 1.</text>
        <dbReference type="EC" id="3.4.24.71"/>
    </reaction>
</comment>
<evidence type="ECO:0000256" key="12">
    <source>
        <dbReference type="ARBA" id="ARBA00022801"/>
    </source>
</evidence>
<comment type="cofactor">
    <cofactor evidence="2">
        <name>Zn(2+)</name>
        <dbReference type="ChEBI" id="CHEBI:29105"/>
    </cofactor>
</comment>
<evidence type="ECO:0000256" key="11">
    <source>
        <dbReference type="ARBA" id="ARBA00022723"/>
    </source>
</evidence>
<protein>
    <recommendedName>
        <fullName evidence="7">Endothelin-converting enzyme 1</fullName>
        <ecNumber evidence="6">3.4.24.71</ecNumber>
    </recommendedName>
</protein>
<keyword evidence="19" id="KW-0325">Glycoprotein</keyword>
<evidence type="ECO:0000256" key="14">
    <source>
        <dbReference type="ARBA" id="ARBA00022968"/>
    </source>
</evidence>
<keyword evidence="14" id="KW-0735">Signal-anchor</keyword>
<evidence type="ECO:0000259" key="22">
    <source>
        <dbReference type="Pfam" id="PF01431"/>
    </source>
</evidence>
<dbReference type="EC" id="3.4.24.71" evidence="6"/>
<evidence type="ECO:0000256" key="10">
    <source>
        <dbReference type="ARBA" id="ARBA00022692"/>
    </source>
</evidence>
<accession>A0A8C2SCF2</accession>
<dbReference type="GO" id="GO:0016486">
    <property type="term" value="P:peptide hormone processing"/>
    <property type="evidence" value="ECO:0007669"/>
    <property type="project" value="TreeGrafter"/>
</dbReference>
<keyword evidence="12" id="KW-0378">Hydrolase</keyword>
<evidence type="ECO:0000256" key="8">
    <source>
        <dbReference type="ARBA" id="ARBA00022475"/>
    </source>
</evidence>
<evidence type="ECO:0000256" key="1">
    <source>
        <dbReference type="ARBA" id="ARBA00001742"/>
    </source>
</evidence>
<evidence type="ECO:0000256" key="6">
    <source>
        <dbReference type="ARBA" id="ARBA00012316"/>
    </source>
</evidence>
<dbReference type="GO" id="GO:0046872">
    <property type="term" value="F:metal ion binding"/>
    <property type="evidence" value="ECO:0007669"/>
    <property type="project" value="UniProtKB-KW"/>
</dbReference>
<dbReference type="Ensembl" id="ENSCHIT00010058219.1">
    <property type="protein sequence ID" value="ENSCHIP00010041817.1"/>
    <property type="gene ID" value="ENSCHIG00010030509.1"/>
</dbReference>
<comment type="subcellular location">
    <subcellularLocation>
        <location evidence="4">Cell membrane</location>
        <topology evidence="4">Single-pass type II membrane protein</topology>
    </subcellularLocation>
</comment>
<dbReference type="GO" id="GO:0005886">
    <property type="term" value="C:plasma membrane"/>
    <property type="evidence" value="ECO:0007669"/>
    <property type="project" value="UniProtKB-SubCell"/>
</dbReference>
<keyword evidence="15 21" id="KW-1133">Transmembrane helix</keyword>
<keyword evidence="11" id="KW-0479">Metal-binding</keyword>
<evidence type="ECO:0000256" key="18">
    <source>
        <dbReference type="ARBA" id="ARBA00023157"/>
    </source>
</evidence>
<dbReference type="PANTHER" id="PTHR11733:SF130">
    <property type="entry name" value="ENDOTHELIN-CONVERTING ENZYME 1"/>
    <property type="match status" value="1"/>
</dbReference>
<evidence type="ECO:0000256" key="21">
    <source>
        <dbReference type="SAM" id="Phobius"/>
    </source>
</evidence>
<dbReference type="PROSITE" id="PS51885">
    <property type="entry name" value="NEPRILYSIN"/>
    <property type="match status" value="1"/>
</dbReference>
<reference evidence="24" key="1">
    <citation type="submission" date="2019-03" db="EMBL/GenBank/DDBJ databases">
        <title>Genome sequencing and reference-guided assembly of Black Bengal Goat (Capra hircus).</title>
        <authorList>
            <person name="Siddiki A.Z."/>
            <person name="Baten A."/>
            <person name="Billah M."/>
            <person name="Alam M.A.U."/>
            <person name="Shawrob K.S.M."/>
            <person name="Saha S."/>
            <person name="Chowdhury M."/>
            <person name="Rahman A.H."/>
            <person name="Stear M."/>
            <person name="Miah G."/>
            <person name="Das G.B."/>
            <person name="Hossain M.M."/>
            <person name="Kumkum M."/>
            <person name="Islam M.S."/>
            <person name="Mollah A.M."/>
            <person name="Ahsan A."/>
            <person name="Tusar F."/>
            <person name="Khan M.K.I."/>
        </authorList>
    </citation>
    <scope>NUCLEOTIDE SEQUENCE [LARGE SCALE GENOMIC DNA]</scope>
</reference>
<evidence type="ECO:0000256" key="17">
    <source>
        <dbReference type="ARBA" id="ARBA00023136"/>
    </source>
</evidence>
<evidence type="ECO:0000256" key="15">
    <source>
        <dbReference type="ARBA" id="ARBA00022989"/>
    </source>
</evidence>
<evidence type="ECO:0000256" key="3">
    <source>
        <dbReference type="ARBA" id="ARBA00002145"/>
    </source>
</evidence>
<dbReference type="FunFam" id="3.40.390.10:FF:000003">
    <property type="entry name" value="endothelin-converting enzyme 1 isoform X1"/>
    <property type="match status" value="1"/>
</dbReference>
<keyword evidence="9" id="KW-0645">Protease</keyword>
<dbReference type="GO" id="GO:0004222">
    <property type="term" value="F:metalloendopeptidase activity"/>
    <property type="evidence" value="ECO:0007669"/>
    <property type="project" value="UniProtKB-EC"/>
</dbReference>
<keyword evidence="13" id="KW-0862">Zinc</keyword>
<evidence type="ECO:0000256" key="20">
    <source>
        <dbReference type="ARBA" id="ARBA00047067"/>
    </source>
</evidence>
<dbReference type="SUPFAM" id="SSF55486">
    <property type="entry name" value="Metalloproteases ('zincins'), catalytic domain"/>
    <property type="match status" value="1"/>
</dbReference>
<keyword evidence="16" id="KW-0482">Metalloprotease</keyword>
<name>A0A8C2SCF2_CAPHI</name>
<dbReference type="Gene3D" id="3.40.390.10">
    <property type="entry name" value="Collagenase (Catalytic Domain)"/>
    <property type="match status" value="2"/>
</dbReference>
<dbReference type="Pfam" id="PF01431">
    <property type="entry name" value="Peptidase_M13"/>
    <property type="match status" value="1"/>
</dbReference>
<keyword evidence="17 21" id="KW-0472">Membrane</keyword>
<proteinExistence type="inferred from homology"/>
<evidence type="ECO:0000256" key="2">
    <source>
        <dbReference type="ARBA" id="ARBA00001947"/>
    </source>
</evidence>
<comment type="similarity">
    <text evidence="5">Belongs to the peptidase M13 family.</text>
</comment>
<evidence type="ECO:0000256" key="9">
    <source>
        <dbReference type="ARBA" id="ARBA00022670"/>
    </source>
</evidence>
<dbReference type="CDD" id="cd08662">
    <property type="entry name" value="M13"/>
    <property type="match status" value="1"/>
</dbReference>
<keyword evidence="18" id="KW-1015">Disulfide bond</keyword>
<dbReference type="Pfam" id="PF05649">
    <property type="entry name" value="Peptidase_M13_N"/>
    <property type="match status" value="1"/>
</dbReference>
<feature type="transmembrane region" description="Helical" evidence="21">
    <location>
        <begin position="117"/>
        <end position="139"/>
    </location>
</feature>
<dbReference type="PRINTS" id="PR00786">
    <property type="entry name" value="NEPRILYSIN"/>
</dbReference>
<organism evidence="24">
    <name type="scientific">Capra hircus</name>
    <name type="common">Goat</name>
    <dbReference type="NCBI Taxonomy" id="9925"/>
    <lineage>
        <taxon>Eukaryota</taxon>
        <taxon>Metazoa</taxon>
        <taxon>Chordata</taxon>
        <taxon>Craniata</taxon>
        <taxon>Vertebrata</taxon>
        <taxon>Euteleostomi</taxon>
        <taxon>Mammalia</taxon>
        <taxon>Eutheria</taxon>
        <taxon>Laurasiatheria</taxon>
        <taxon>Artiodactyla</taxon>
        <taxon>Ruminantia</taxon>
        <taxon>Pecora</taxon>
        <taxon>Bovidae</taxon>
        <taxon>Caprinae</taxon>
        <taxon>Capra</taxon>
    </lineage>
</organism>
<reference evidence="24" key="2">
    <citation type="submission" date="2025-08" db="UniProtKB">
        <authorList>
            <consortium name="Ensembl"/>
        </authorList>
    </citation>
    <scope>IDENTIFICATION</scope>
</reference>
<sequence>MYERGGFQVPPDMEGPSGNCWVGSSGTLRGRERARCPERPTSEGRWREWSCSWLSALPKAVPVLEMSTYKRATLDEEDLVDSLSEGDVYPNPLQVNFRGPRNGQRCWAARTPVEKRLVVLVALLAVAVVACLAVLGIQYRTRTPSVCLSEACISVTSSILSSMDPTVDPCQDFFTYACGGWIKANPVPDGHSRWGTFSNLWEHNQAIIKHLLENSTASVSEAERKAQVYYRACMNETRIEELKAKPLIELIKKVDQSGLGLPSRDYYLNKTENEKVLTGYLNYMVQLGKLLGGGAEDTIRPQMQQILDFETALANITIPQEKRRDEELIYHKVTAAELQTLAPAINWLPFLNTIFYPVEINESEPIVIYDKEYLSKVSTLINSTDKCLLNNYMIWNLVRKTSSFLDQRFQDADEKFMEVMYGTKKTCLPRWKFCVSDTENTLGFALGPMFVKATFAEDSKNIASEIILEIKKAFEESLSTLKWMDEDTRKSAKEKADAIYNMIGYPNFIMDPKELDKVFNDYTAVPDLYFENAMRFFNFSWRVTADQLRKAPNRDQWSMTPPMVNAYYSPTKNEIVFPAGILQAPFYTRSSPNALNFGGIGVVVGHELTHAFDDQGREYDKDGNLRPWWKNSSVEAFKQQTECMVEQYSNYSVNGEPVNGRHTLGENIADNGGLKAAYRAYQNWVKKNGAEQTLPTLGLTNNQLFFLGFAQVWCSVRTPESSHEGLITDPHSPSRFRVIGSISNSKEFSEHFHCPPGSPMNPHHKCEVW</sequence>
<evidence type="ECO:0000256" key="5">
    <source>
        <dbReference type="ARBA" id="ARBA00007357"/>
    </source>
</evidence>
<evidence type="ECO:0000259" key="23">
    <source>
        <dbReference type="Pfam" id="PF05649"/>
    </source>
</evidence>
<comment type="function">
    <text evidence="3">Converts big endothelin-1 to endothelin-1.</text>
</comment>
<dbReference type="InterPro" id="IPR018497">
    <property type="entry name" value="Peptidase_M13_C"/>
</dbReference>
<evidence type="ECO:0000256" key="16">
    <source>
        <dbReference type="ARBA" id="ARBA00023049"/>
    </source>
</evidence>
<feature type="domain" description="Peptidase M13 C-terminal" evidence="22">
    <location>
        <begin position="565"/>
        <end position="768"/>
    </location>
</feature>
<keyword evidence="10 21" id="KW-0812">Transmembrane</keyword>
<evidence type="ECO:0000256" key="4">
    <source>
        <dbReference type="ARBA" id="ARBA00004401"/>
    </source>
</evidence>
<comment type="subunit">
    <text evidence="20">Homodimer; disulfide-linked. Interacts with PPP1R16B. Interacts with TSPAN8; this interaction recruits the endothelin converting enzyme ECE1 to tetraspanin-enriched microdomains and positively modulates its enzymatic activity.</text>
</comment>